<dbReference type="OrthoDB" id="8447155at2"/>
<keyword evidence="2" id="KW-1185">Reference proteome</keyword>
<dbReference type="AlphaFoldDB" id="A0A2N3PQG1"/>
<dbReference type="InterPro" id="IPR012349">
    <property type="entry name" value="Split_barrel_FMN-bd"/>
</dbReference>
<dbReference type="SUPFAM" id="SSF50475">
    <property type="entry name" value="FMN-binding split barrel"/>
    <property type="match status" value="1"/>
</dbReference>
<protein>
    <submittedName>
        <fullName evidence="1">Uncharacterized protein</fullName>
    </submittedName>
</protein>
<dbReference type="RefSeq" id="WP_101252573.1">
    <property type="nucleotide sequence ID" value="NZ_PIUM01000029.1"/>
</dbReference>
<evidence type="ECO:0000313" key="2">
    <source>
        <dbReference type="Proteomes" id="UP000233293"/>
    </source>
</evidence>
<evidence type="ECO:0000313" key="1">
    <source>
        <dbReference type="EMBL" id="PKU22640.1"/>
    </source>
</evidence>
<dbReference type="EMBL" id="PIUM01000029">
    <property type="protein sequence ID" value="PKU22640.1"/>
    <property type="molecule type" value="Genomic_DNA"/>
</dbReference>
<accession>A0A2N3PQG1</accession>
<dbReference type="Proteomes" id="UP000233293">
    <property type="component" value="Unassembled WGS sequence"/>
</dbReference>
<proteinExistence type="predicted"/>
<dbReference type="Gene3D" id="2.30.110.10">
    <property type="entry name" value="Electron Transport, Fmn-binding Protein, Chain A"/>
    <property type="match status" value="1"/>
</dbReference>
<organism evidence="1 2">
    <name type="scientific">Telmatospirillum siberiense</name>
    <dbReference type="NCBI Taxonomy" id="382514"/>
    <lineage>
        <taxon>Bacteria</taxon>
        <taxon>Pseudomonadati</taxon>
        <taxon>Pseudomonadota</taxon>
        <taxon>Alphaproteobacteria</taxon>
        <taxon>Rhodospirillales</taxon>
        <taxon>Rhodospirillaceae</taxon>
        <taxon>Telmatospirillum</taxon>
    </lineage>
</organism>
<name>A0A2N3PQG1_9PROT</name>
<sequence>MDDLERILAYIKENTVLTLCSERDSQPWAANCFYGFERTAMAFLVMTELETRHGGEMADNPHVAGTISSQRPTVARLRGLQFSGRALRLDGSAEEAGRSLYYRRFPFARLRPAPLWSISVDLFKMTDNRLGFGTKLHWRRGEAASR</sequence>
<dbReference type="InterPro" id="IPR011194">
    <property type="entry name" value="UPF0306"/>
</dbReference>
<dbReference type="PIRSF" id="PIRSF009554">
    <property type="entry name" value="UCP009554"/>
    <property type="match status" value="1"/>
</dbReference>
<reference evidence="2" key="1">
    <citation type="submission" date="2017-12" db="EMBL/GenBank/DDBJ databases">
        <title>Draft genome sequence of Telmatospirillum siberiense 26-4b1T, an acidotolerant peatland alphaproteobacterium potentially involved in sulfur cycling.</title>
        <authorList>
            <person name="Hausmann B."/>
            <person name="Pjevac P."/>
            <person name="Schreck K."/>
            <person name="Herbold C.W."/>
            <person name="Daims H."/>
            <person name="Wagner M."/>
            <person name="Pester M."/>
            <person name="Loy A."/>
        </authorList>
    </citation>
    <scope>NUCLEOTIDE SEQUENCE [LARGE SCALE GENOMIC DNA]</scope>
    <source>
        <strain evidence="2">26-4b1</strain>
    </source>
</reference>
<comment type="caution">
    <text evidence="1">The sequence shown here is derived from an EMBL/GenBank/DDBJ whole genome shotgun (WGS) entry which is preliminary data.</text>
</comment>
<gene>
    <name evidence="1" type="ORF">CWS72_20885</name>
</gene>